<comment type="function">
    <text evidence="7">Anion-transporting ATPase. Catalyzes the extrusion of arsenite.</text>
</comment>
<proteinExistence type="inferred from homology"/>
<dbReference type="SUPFAM" id="SSF52540">
    <property type="entry name" value="P-loop containing nucleoside triphosphate hydrolases"/>
    <property type="match status" value="1"/>
</dbReference>
<dbReference type="AlphaFoldDB" id="H5S9D8"/>
<dbReference type="GO" id="GO:0005524">
    <property type="term" value="F:ATP binding"/>
    <property type="evidence" value="ECO:0007669"/>
    <property type="project" value="UniProtKB-KW"/>
</dbReference>
<evidence type="ECO:0000256" key="1">
    <source>
        <dbReference type="ARBA" id="ARBA00011040"/>
    </source>
</evidence>
<reference evidence="11" key="1">
    <citation type="journal article" date="2005" name="Environ. Microbiol.">
        <title>Genetic and functional properties of uncultivated thermophilic crenarchaeotes from a subsurface gold mine as revealed by analysis of genome fragments.</title>
        <authorList>
            <person name="Nunoura T."/>
            <person name="Hirayama H."/>
            <person name="Takami H."/>
            <person name="Oida H."/>
            <person name="Nishi S."/>
            <person name="Shimamura S."/>
            <person name="Suzuki Y."/>
            <person name="Inagaki F."/>
            <person name="Takai K."/>
            <person name="Nealson K.H."/>
            <person name="Horikoshi K."/>
        </authorList>
    </citation>
    <scope>NUCLEOTIDE SEQUENCE</scope>
</reference>
<dbReference type="InterPro" id="IPR008978">
    <property type="entry name" value="HSP20-like_chaperone"/>
</dbReference>
<dbReference type="InterPro" id="IPR025723">
    <property type="entry name" value="ArsA/GET3_ATPase-like"/>
</dbReference>
<dbReference type="CDD" id="cd02035">
    <property type="entry name" value="ArsA"/>
    <property type="match status" value="1"/>
</dbReference>
<reference evidence="11" key="2">
    <citation type="journal article" date="2012" name="PLoS ONE">
        <title>A Deeply Branching Thermophilic Bacterium with an Ancient Acetyl-CoA Pathway Dominates a Subsurface Ecosystem.</title>
        <authorList>
            <person name="Takami H."/>
            <person name="Noguchi H."/>
            <person name="Takaki Y."/>
            <person name="Uchiyama I."/>
            <person name="Toyoda A."/>
            <person name="Nishi S."/>
            <person name="Chee G.-J."/>
            <person name="Arai W."/>
            <person name="Nunoura T."/>
            <person name="Itoh T."/>
            <person name="Hattori M."/>
            <person name="Takai K."/>
        </authorList>
    </citation>
    <scope>NUCLEOTIDE SEQUENCE</scope>
</reference>
<dbReference type="SUPFAM" id="SSF49764">
    <property type="entry name" value="HSP20-like chaperones"/>
    <property type="match status" value="1"/>
</dbReference>
<dbReference type="NCBIfam" id="TIGR00345">
    <property type="entry name" value="GET3_arsA_TRC40"/>
    <property type="match status" value="1"/>
</dbReference>
<dbReference type="PANTHER" id="PTHR10803">
    <property type="entry name" value="ARSENICAL PUMP-DRIVING ATPASE ARSENITE-TRANSLOCATING ATPASE"/>
    <property type="match status" value="1"/>
</dbReference>
<dbReference type="Pfam" id="PF17886">
    <property type="entry name" value="ArsA_HSP20"/>
    <property type="match status" value="1"/>
</dbReference>
<evidence type="ECO:0000259" key="9">
    <source>
        <dbReference type="Pfam" id="PF02374"/>
    </source>
</evidence>
<organism evidence="11">
    <name type="scientific">uncultured Acidobacteriota bacterium</name>
    <dbReference type="NCBI Taxonomy" id="171953"/>
    <lineage>
        <taxon>Bacteria</taxon>
        <taxon>Pseudomonadati</taxon>
        <taxon>Acidobacteriota</taxon>
        <taxon>environmental samples</taxon>
    </lineage>
</organism>
<protein>
    <recommendedName>
        <fullName evidence="8">arsenite-transporting ATPase</fullName>
        <ecNumber evidence="8">7.3.2.7</ecNumber>
    </recommendedName>
</protein>
<dbReference type="GO" id="GO:0015446">
    <property type="term" value="F:ATPase-coupled arsenite transmembrane transporter activity"/>
    <property type="evidence" value="ECO:0007669"/>
    <property type="project" value="UniProtKB-EC"/>
</dbReference>
<name>H5S9D8_9BACT</name>
<dbReference type="InterPro" id="IPR040612">
    <property type="entry name" value="ArsA_HSP20-like"/>
</dbReference>
<feature type="domain" description="ArsA HSP20-like" evidence="10">
    <location>
        <begin position="331"/>
        <end position="393"/>
    </location>
</feature>
<dbReference type="EMBL" id="AP011639">
    <property type="protein sequence ID" value="BAL52774.1"/>
    <property type="molecule type" value="Genomic_DNA"/>
</dbReference>
<evidence type="ECO:0000256" key="7">
    <source>
        <dbReference type="ARBA" id="ARBA00059736"/>
    </source>
</evidence>
<comment type="similarity">
    <text evidence="1">Belongs to the arsA ATPase family.</text>
</comment>
<dbReference type="EC" id="7.3.2.7" evidence="8"/>
<sequence length="399" mass="45540">MKPRIILFSGKGGVGKTSVAAATGVRAAELGYRTIVLSLDIAHSLSDAFDLPVGLHEKNEGRPVHVADRLDIQEIDVQEELERWWSEVYKYLAAVFSATGMGDLMAEEMAILPGMEEIIGLLYINQYIEERSYDVIILDCAPTGESLRFISLPSALEWFMDKIFHLERTVMRVVRPMAKPFAPIPLPDDSYYAAIERLYRRLKGVDKYLLDPQVTTARLVTNAEKMVVRETQRAFMYLCLYEIAVDAVVVNKLIPPHVMDAHFRSWLTAQMGYVEQIEEYFAPIPILKAPLFESEIVGVERLRQLALELYGSRDPTHVLYAEKPYQYHFADGRYVLQLKLPFASREHIDLYRDADELIIRIGSFKRHVLLPHKLIKSRIRSASYKGDTLVIEFAEASEA</sequence>
<dbReference type="PANTHER" id="PTHR10803:SF3">
    <property type="entry name" value="ATPASE GET3"/>
    <property type="match status" value="1"/>
</dbReference>
<dbReference type="GO" id="GO:0016887">
    <property type="term" value="F:ATP hydrolysis activity"/>
    <property type="evidence" value="ECO:0007669"/>
    <property type="project" value="InterPro"/>
</dbReference>
<keyword evidence="4" id="KW-0059">Arsenical resistance</keyword>
<feature type="domain" description="ArsA/GET3 Anion-transporting ATPase-like" evidence="9">
    <location>
        <begin position="4"/>
        <end position="310"/>
    </location>
</feature>
<evidence type="ECO:0000256" key="4">
    <source>
        <dbReference type="ARBA" id="ARBA00022849"/>
    </source>
</evidence>
<keyword evidence="2" id="KW-0547">Nucleotide-binding</keyword>
<dbReference type="FunFam" id="3.40.50.300:FF:001801">
    <property type="entry name" value="Putative arsenical pump-driving ATPase"/>
    <property type="match status" value="1"/>
</dbReference>
<accession>H5S9D8</accession>
<dbReference type="Pfam" id="PF02374">
    <property type="entry name" value="ArsA_ATPase"/>
    <property type="match status" value="1"/>
</dbReference>
<keyword evidence="3" id="KW-0067">ATP-binding</keyword>
<dbReference type="Gene3D" id="3.40.50.300">
    <property type="entry name" value="P-loop containing nucleotide triphosphate hydrolases"/>
    <property type="match status" value="1"/>
</dbReference>
<dbReference type="InterPro" id="IPR016300">
    <property type="entry name" value="ATPase_ArsA/GET3"/>
</dbReference>
<gene>
    <name evidence="11" type="ORF">HGMM_F03C01C15</name>
</gene>
<evidence type="ECO:0000259" key="10">
    <source>
        <dbReference type="Pfam" id="PF17886"/>
    </source>
</evidence>
<comment type="catalytic activity">
    <reaction evidence="6">
        <text>arsenite(in) + ATP + H2O = arsenite(out) + ADP + phosphate + H(+)</text>
        <dbReference type="Rhea" id="RHEA:11348"/>
        <dbReference type="ChEBI" id="CHEBI:15377"/>
        <dbReference type="ChEBI" id="CHEBI:15378"/>
        <dbReference type="ChEBI" id="CHEBI:29242"/>
        <dbReference type="ChEBI" id="CHEBI:30616"/>
        <dbReference type="ChEBI" id="CHEBI:43474"/>
        <dbReference type="ChEBI" id="CHEBI:456216"/>
        <dbReference type="EC" id="7.3.2.7"/>
    </reaction>
</comment>
<evidence type="ECO:0000256" key="5">
    <source>
        <dbReference type="ARBA" id="ARBA00022967"/>
    </source>
</evidence>
<dbReference type="Gene3D" id="2.60.40.790">
    <property type="match status" value="1"/>
</dbReference>
<evidence type="ECO:0000256" key="8">
    <source>
        <dbReference type="ARBA" id="ARBA00066752"/>
    </source>
</evidence>
<evidence type="ECO:0000256" key="2">
    <source>
        <dbReference type="ARBA" id="ARBA00022741"/>
    </source>
</evidence>
<evidence type="ECO:0000256" key="6">
    <source>
        <dbReference type="ARBA" id="ARBA00052296"/>
    </source>
</evidence>
<dbReference type="CDD" id="cd00298">
    <property type="entry name" value="ACD_sHsps_p23-like"/>
    <property type="match status" value="1"/>
</dbReference>
<dbReference type="InterPro" id="IPR027417">
    <property type="entry name" value="P-loop_NTPase"/>
</dbReference>
<keyword evidence="5" id="KW-1278">Translocase</keyword>
<evidence type="ECO:0000313" key="11">
    <source>
        <dbReference type="EMBL" id="BAL52774.1"/>
    </source>
</evidence>
<evidence type="ECO:0000256" key="3">
    <source>
        <dbReference type="ARBA" id="ARBA00022840"/>
    </source>
</evidence>